<dbReference type="PANTHER" id="PTHR10430">
    <property type="entry name" value="PEROXIREDOXIN"/>
    <property type="match status" value="1"/>
</dbReference>
<feature type="region of interest" description="Disordered" evidence="7">
    <location>
        <begin position="629"/>
        <end position="703"/>
    </location>
</feature>
<keyword evidence="4" id="KW-0560">Oxidoreductase</keyword>
<dbReference type="SUPFAM" id="SSF52833">
    <property type="entry name" value="Thioredoxin-like"/>
    <property type="match status" value="1"/>
</dbReference>
<evidence type="ECO:0000313" key="10">
    <source>
        <dbReference type="EMBL" id="KAF4674836.1"/>
    </source>
</evidence>
<keyword evidence="3" id="KW-0049">Antioxidant</keyword>
<proteinExistence type="inferred from homology"/>
<dbReference type="CDD" id="cd03013">
    <property type="entry name" value="PRX5_like"/>
    <property type="match status" value="1"/>
</dbReference>
<dbReference type="InterPro" id="IPR013766">
    <property type="entry name" value="Thioredoxin_domain"/>
</dbReference>
<dbReference type="EMBL" id="JABANN010000024">
    <property type="protein sequence ID" value="KAF4674836.1"/>
    <property type="molecule type" value="Genomic_DNA"/>
</dbReference>
<protein>
    <submittedName>
        <fullName evidence="10">Peroxiredoxin-5, mitochondrial</fullName>
    </submittedName>
</protein>
<evidence type="ECO:0000256" key="8">
    <source>
        <dbReference type="SAM" id="Phobius"/>
    </source>
</evidence>
<keyword evidence="2" id="KW-0575">Peroxidase</keyword>
<comment type="caution">
    <text evidence="10">The sequence shown here is derived from an EMBL/GenBank/DDBJ whole genome shotgun (WGS) entry which is preliminary data.</text>
</comment>
<dbReference type="GO" id="GO:0080120">
    <property type="term" value="P:CAAX-box protein maturation"/>
    <property type="evidence" value="ECO:0007669"/>
    <property type="project" value="UniProtKB-ARBA"/>
</dbReference>
<feature type="domain" description="Thioredoxin" evidence="9">
    <location>
        <begin position="1069"/>
        <end position="1225"/>
    </location>
</feature>
<gene>
    <name evidence="10" type="primary">PRDX5_1</name>
    <name evidence="10" type="ORF">FOL46_003828</name>
</gene>
<dbReference type="GO" id="GO:0005739">
    <property type="term" value="C:mitochondrion"/>
    <property type="evidence" value="ECO:0007669"/>
    <property type="project" value="TreeGrafter"/>
</dbReference>
<keyword evidence="8" id="KW-0472">Membrane</keyword>
<dbReference type="PANTHER" id="PTHR10430:SF16">
    <property type="entry name" value="PEROXIREDOXIN-5, MITOCHONDRIAL"/>
    <property type="match status" value="1"/>
</dbReference>
<evidence type="ECO:0000256" key="4">
    <source>
        <dbReference type="ARBA" id="ARBA00023002"/>
    </source>
</evidence>
<dbReference type="PROSITE" id="PS51352">
    <property type="entry name" value="THIOREDOXIN_2"/>
    <property type="match status" value="1"/>
</dbReference>
<feature type="active site" description="Cysteine sulfenic acid (-SOH) intermediate" evidence="6">
    <location>
        <position position="1113"/>
    </location>
</feature>
<dbReference type="GO" id="GO:0034599">
    <property type="term" value="P:cellular response to oxidative stress"/>
    <property type="evidence" value="ECO:0007669"/>
    <property type="project" value="InterPro"/>
</dbReference>
<dbReference type="Gene3D" id="3.40.30.10">
    <property type="entry name" value="Glutaredoxin"/>
    <property type="match status" value="1"/>
</dbReference>
<dbReference type="GO" id="GO:0045454">
    <property type="term" value="P:cell redox homeostasis"/>
    <property type="evidence" value="ECO:0007669"/>
    <property type="project" value="TreeGrafter"/>
</dbReference>
<dbReference type="InterPro" id="IPR036249">
    <property type="entry name" value="Thioredoxin-like_sf"/>
</dbReference>
<evidence type="ECO:0000256" key="5">
    <source>
        <dbReference type="ARBA" id="ARBA00023284"/>
    </source>
</evidence>
<feature type="compositionally biased region" description="Low complexity" evidence="7">
    <location>
        <begin position="351"/>
        <end position="360"/>
    </location>
</feature>
<evidence type="ECO:0000256" key="1">
    <source>
        <dbReference type="ARBA" id="ARBA00010505"/>
    </source>
</evidence>
<reference evidence="10 11" key="1">
    <citation type="submission" date="2020-04" db="EMBL/GenBank/DDBJ databases">
        <title>Perkinsus olseni comparative genomics.</title>
        <authorList>
            <person name="Bogema D.R."/>
        </authorList>
    </citation>
    <scope>NUCLEOTIDE SEQUENCE [LARGE SCALE GENOMIC DNA]</scope>
    <source>
        <strain evidence="10">ATCC PRA-31</strain>
    </source>
</reference>
<accession>A0A7J6MTT1</accession>
<keyword evidence="8" id="KW-1133">Transmembrane helix</keyword>
<comment type="similarity">
    <text evidence="1">Belongs to the peroxiredoxin family. Prx5 subfamily.</text>
</comment>
<feature type="region of interest" description="Disordered" evidence="7">
    <location>
        <begin position="306"/>
        <end position="360"/>
    </location>
</feature>
<dbReference type="FunFam" id="3.40.30.10:FF:000020">
    <property type="entry name" value="Peroxiredoxin"/>
    <property type="match status" value="1"/>
</dbReference>
<dbReference type="Proteomes" id="UP000572268">
    <property type="component" value="Unassembled WGS sequence"/>
</dbReference>
<dbReference type="InterPro" id="IPR003675">
    <property type="entry name" value="Rce1/LyrA-like_dom"/>
</dbReference>
<dbReference type="InterPro" id="IPR009348">
    <property type="entry name" value="NPR2-like"/>
</dbReference>
<feature type="transmembrane region" description="Helical" evidence="8">
    <location>
        <begin position="63"/>
        <end position="82"/>
    </location>
</feature>
<name>A0A7J6MTT1_PEROL</name>
<evidence type="ECO:0000256" key="6">
    <source>
        <dbReference type="PIRSR" id="PIRSR637944-1"/>
    </source>
</evidence>
<dbReference type="GO" id="GO:0008379">
    <property type="term" value="F:thioredoxin peroxidase activity"/>
    <property type="evidence" value="ECO:0007669"/>
    <property type="project" value="InterPro"/>
</dbReference>
<evidence type="ECO:0000259" key="9">
    <source>
        <dbReference type="PROSITE" id="PS51352"/>
    </source>
</evidence>
<evidence type="ECO:0000256" key="7">
    <source>
        <dbReference type="SAM" id="MobiDB-lite"/>
    </source>
</evidence>
<keyword evidence="5" id="KW-0676">Redox-active center</keyword>
<feature type="compositionally biased region" description="Low complexity" evidence="7">
    <location>
        <begin position="676"/>
        <end position="691"/>
    </location>
</feature>
<feature type="transmembrane region" description="Helical" evidence="8">
    <location>
        <begin position="24"/>
        <end position="42"/>
    </location>
</feature>
<dbReference type="GO" id="GO:0042744">
    <property type="term" value="P:hydrogen peroxide catabolic process"/>
    <property type="evidence" value="ECO:0007669"/>
    <property type="project" value="TreeGrafter"/>
</dbReference>
<dbReference type="GO" id="GO:0004175">
    <property type="term" value="F:endopeptidase activity"/>
    <property type="evidence" value="ECO:0007669"/>
    <property type="project" value="UniProtKB-ARBA"/>
</dbReference>
<evidence type="ECO:0000313" key="11">
    <source>
        <dbReference type="Proteomes" id="UP000572268"/>
    </source>
</evidence>
<dbReference type="InterPro" id="IPR013740">
    <property type="entry name" value="Redoxin"/>
</dbReference>
<evidence type="ECO:0000256" key="2">
    <source>
        <dbReference type="ARBA" id="ARBA00022559"/>
    </source>
</evidence>
<sequence>MTSTSPEAQDAVNGSAVDTKVPSAPVYGFLGFSEWALVTLLTRRGGKNKKKLGGMEPQQVQDLLASSVQVTLLIAGIELVFFHVFLRLFTRPVWMKILVTLAVLLQQRLQYRPDHAAQPWGVPSCGLHYVSLVLVLPLTISLVLTMLDVPDWNTVSWPMVFDVGLAIPAFEEVVYRLLILKGVLVQRLGSLSVISPAISICLAVGVESGLFASAHAGAGQEAWLVSFVAAVGLSLRFLSTDSLVEVALLHVLHNLHYCFDTQLEVGLSWWSHVAPFLLLVLVVTPGGAPRRSSYVRQHLAMASVSVTSSAHTTPRGAPSGRKLAADPRNGEVENTDSSTSLPRLRQSAPELGQQPSALGAQQAPQSAAQAYANATGLKMLCMLYLTFDLDLGYMISCSSPDDPQLPVFQPRAFHVQDQAPVASPQQMTAIGVLDLHAKVKECGYHFLPDRDCCWRVVCVSLSEGLAMMGVPVYLEDSKYERSSLVFCVAFIVPDTNSDTDDTPPWEVYREIAQQLAINFTRMELDPSLRLLSDESHRPTVKYILESVREQLNSSTGVGELYYETSEIPQLLHNADDVVHVPVTDTHSVTFRHSLTRLANEASLSATVWNAVAATGQTQRGYSALYRPDHHQQQQYESDTQSASARNSSESPRRNSPAGERGDGSPGGSGISIAWNSGSSTGPSLSSTSWVSEPQSGEDDERFSRRDLQHVAASPIEPFQMPFPQLALVSLDEDEDDNELRLYPPSCLGGADEVDLFAAQILHLCNGLRTVWKISEMACSANLSMTTECLENLVAIGAVFMLDPIDAHSHYMLNATELHSHFDDELIRADAVRFVCPDLAENLAVMEDDYLVCSPLGSRASSLGDWPDVDDRRSDVAAGPPSRWESAAESVYRLYLEMDQSLSLGEWLEKKWHQFKAASASPRHFIVYGLVMGILRPMRLFPTLSPSELHEVRSQVITIDFPVDPPQAHYRHHSGKLSGRAEPSLHPKPWPMKQALLTREEQALARQQEILTMCNGALSVDHIIEQFNERPERKGQAYRMMNRDEAFRLLEDAAKSNDIHLYLIWKCFSVAVGDALPDVAVREADPGDKKSLRDIFGKDKGILFGVPGAFTPTCDQSHLPGFIRDYDKLQQKGVKTVACMAVNDAFVMQAWGKIKGADGKVRMLSDVDGDAAKALGTDFDASGVLGPIRTKRFAAIIDNGKITDLEVEPDGTGLSCSRSSNIMEKL</sequence>
<dbReference type="GO" id="GO:0005777">
    <property type="term" value="C:peroxisome"/>
    <property type="evidence" value="ECO:0007669"/>
    <property type="project" value="TreeGrafter"/>
</dbReference>
<keyword evidence="8" id="KW-0812">Transmembrane</keyword>
<dbReference type="InterPro" id="IPR037944">
    <property type="entry name" value="PRX5-like"/>
</dbReference>
<evidence type="ECO:0000256" key="3">
    <source>
        <dbReference type="ARBA" id="ARBA00022862"/>
    </source>
</evidence>
<dbReference type="AlphaFoldDB" id="A0A7J6MTT1"/>
<feature type="compositionally biased region" description="Low complexity" evidence="7">
    <location>
        <begin position="641"/>
        <end position="658"/>
    </location>
</feature>
<dbReference type="Pfam" id="PF06218">
    <property type="entry name" value="NPR2"/>
    <property type="match status" value="1"/>
</dbReference>
<organism evidence="10 11">
    <name type="scientific">Perkinsus olseni</name>
    <name type="common">Perkinsus atlanticus</name>
    <dbReference type="NCBI Taxonomy" id="32597"/>
    <lineage>
        <taxon>Eukaryota</taxon>
        <taxon>Sar</taxon>
        <taxon>Alveolata</taxon>
        <taxon>Perkinsozoa</taxon>
        <taxon>Perkinsea</taxon>
        <taxon>Perkinsida</taxon>
        <taxon>Perkinsidae</taxon>
        <taxon>Perkinsus</taxon>
    </lineage>
</organism>
<dbReference type="Pfam" id="PF08534">
    <property type="entry name" value="Redoxin"/>
    <property type="match status" value="1"/>
</dbReference>
<dbReference type="Pfam" id="PF02517">
    <property type="entry name" value="Rce1-like"/>
    <property type="match status" value="1"/>
</dbReference>